<dbReference type="Proteomes" id="UP000216991">
    <property type="component" value="Unassembled WGS sequence"/>
</dbReference>
<keyword evidence="4" id="KW-1185">Reference proteome</keyword>
<dbReference type="InterPro" id="IPR036928">
    <property type="entry name" value="AS_sf"/>
</dbReference>
<feature type="domain" description="Amidase" evidence="2">
    <location>
        <begin position="12"/>
        <end position="182"/>
    </location>
</feature>
<dbReference type="PANTHER" id="PTHR11895">
    <property type="entry name" value="TRANSAMIDASE"/>
    <property type="match status" value="1"/>
</dbReference>
<dbReference type="OrthoDB" id="7490557at2"/>
<dbReference type="Gene3D" id="3.90.1300.10">
    <property type="entry name" value="Amidase signature (AS) domain"/>
    <property type="match status" value="2"/>
</dbReference>
<dbReference type="AlphaFoldDB" id="A0A255Y7D5"/>
<name>A0A255Y7D5_9SPHN</name>
<comment type="similarity">
    <text evidence="1">Belongs to the amidase family.</text>
</comment>
<evidence type="ECO:0000313" key="3">
    <source>
        <dbReference type="EMBL" id="OYQ24350.1"/>
    </source>
</evidence>
<dbReference type="SUPFAM" id="SSF75304">
    <property type="entry name" value="Amidase signature (AS) enzymes"/>
    <property type="match status" value="1"/>
</dbReference>
<gene>
    <name evidence="3" type="ORF">CHU93_16075</name>
</gene>
<reference evidence="3 4" key="1">
    <citation type="submission" date="2017-07" db="EMBL/GenBank/DDBJ databases">
        <title>Sandarakinorhabdus cyanobacteriorum sp. nov., a novel bacterium isolated from cyanobacterial aggregates in a eutrophic lake.</title>
        <authorList>
            <person name="Cai H."/>
        </authorList>
    </citation>
    <scope>NUCLEOTIDE SEQUENCE [LARGE SCALE GENOMIC DNA]</scope>
    <source>
        <strain evidence="3 4">TH057</strain>
    </source>
</reference>
<evidence type="ECO:0000313" key="4">
    <source>
        <dbReference type="Proteomes" id="UP000216991"/>
    </source>
</evidence>
<feature type="domain" description="Amidase" evidence="2">
    <location>
        <begin position="296"/>
        <end position="359"/>
    </location>
</feature>
<protein>
    <recommendedName>
        <fullName evidence="2">Amidase domain-containing protein</fullName>
    </recommendedName>
</protein>
<evidence type="ECO:0000259" key="2">
    <source>
        <dbReference type="Pfam" id="PF01425"/>
    </source>
</evidence>
<organism evidence="3 4">
    <name type="scientific">Sandarakinorhabdus cyanobacteriorum</name>
    <dbReference type="NCBI Taxonomy" id="1981098"/>
    <lineage>
        <taxon>Bacteria</taxon>
        <taxon>Pseudomonadati</taxon>
        <taxon>Pseudomonadota</taxon>
        <taxon>Alphaproteobacteria</taxon>
        <taxon>Sphingomonadales</taxon>
        <taxon>Sphingosinicellaceae</taxon>
        <taxon>Sandarakinorhabdus</taxon>
    </lineage>
</organism>
<dbReference type="PANTHER" id="PTHR11895:SF7">
    <property type="entry name" value="GLUTAMYL-TRNA(GLN) AMIDOTRANSFERASE SUBUNIT A, MITOCHONDRIAL"/>
    <property type="match status" value="1"/>
</dbReference>
<sequence length="379" mass="38502">MSHDPWNAIVDRAADPGGGAGPLAGVRVGVKSNIAVAGLPHTGGMGHLRDIIAAQDAEVVAQLRRAGASIVGSLNMHEAALGATTDNTFYGRTHNPHRMGHTPGGSSGGSGAAVAAGLVDLALGTDTLGSIRLPAAYCGVYGLKPTHGAVSEDGLLYLDPALDCIGPLARDLDLIEHAWDVIGNGGSDGQFSRLILLDDLAGVACEPAVLAGYRAACAAIDLPVSGLRLPADTSAIRIAALAGSVRFLIGELGPHRASASAELRFILDALEPVPANPDLLAAVKATLIEALGDDGVLLMPTAPQAAFAHGTRAPVNQADFTGLANIAGLPAIALPSGWSDDGLPVSVQLVGPPKAERRLISLARQVDGALNQYKPPRGE</sequence>
<dbReference type="InterPro" id="IPR000120">
    <property type="entry name" value="Amidase"/>
</dbReference>
<dbReference type="RefSeq" id="WP_094475155.1">
    <property type="nucleotide sequence ID" value="NZ_NOXT01000125.1"/>
</dbReference>
<accession>A0A255Y7D5</accession>
<dbReference type="GO" id="GO:0003824">
    <property type="term" value="F:catalytic activity"/>
    <property type="evidence" value="ECO:0007669"/>
    <property type="project" value="InterPro"/>
</dbReference>
<dbReference type="InterPro" id="IPR023631">
    <property type="entry name" value="Amidase_dom"/>
</dbReference>
<evidence type="ECO:0000256" key="1">
    <source>
        <dbReference type="ARBA" id="ARBA00009199"/>
    </source>
</evidence>
<comment type="caution">
    <text evidence="3">The sequence shown here is derived from an EMBL/GenBank/DDBJ whole genome shotgun (WGS) entry which is preliminary data.</text>
</comment>
<dbReference type="EMBL" id="NOXT01000125">
    <property type="protein sequence ID" value="OYQ24350.1"/>
    <property type="molecule type" value="Genomic_DNA"/>
</dbReference>
<dbReference type="Pfam" id="PF01425">
    <property type="entry name" value="Amidase"/>
    <property type="match status" value="2"/>
</dbReference>
<proteinExistence type="inferred from homology"/>